<dbReference type="PANTHER" id="PTHR23531:SF1">
    <property type="entry name" value="QUINOLENE RESISTANCE PROTEIN NORA"/>
    <property type="match status" value="1"/>
</dbReference>
<feature type="transmembrane region" description="Helical" evidence="5">
    <location>
        <begin position="52"/>
        <end position="69"/>
    </location>
</feature>
<feature type="domain" description="Major facilitator superfamily (MFS) profile" evidence="6">
    <location>
        <begin position="1"/>
        <end position="404"/>
    </location>
</feature>
<keyword evidence="3 5" id="KW-1133">Transmembrane helix</keyword>
<feature type="transmembrane region" description="Helical" evidence="5">
    <location>
        <begin position="145"/>
        <end position="167"/>
    </location>
</feature>
<protein>
    <submittedName>
        <fullName evidence="7">MFS transporter</fullName>
    </submittedName>
</protein>
<dbReference type="RefSeq" id="WP_139465032.1">
    <property type="nucleotide sequence ID" value="NZ_VDHJ01000003.1"/>
</dbReference>
<feature type="transmembrane region" description="Helical" evidence="5">
    <location>
        <begin position="21"/>
        <end position="46"/>
    </location>
</feature>
<evidence type="ECO:0000313" key="8">
    <source>
        <dbReference type="Proteomes" id="UP000312032"/>
    </source>
</evidence>
<dbReference type="GO" id="GO:0022857">
    <property type="term" value="F:transmembrane transporter activity"/>
    <property type="evidence" value="ECO:0007669"/>
    <property type="project" value="InterPro"/>
</dbReference>
<dbReference type="EMBL" id="VDHJ01000003">
    <property type="protein sequence ID" value="TNL99356.1"/>
    <property type="molecule type" value="Genomic_DNA"/>
</dbReference>
<feature type="transmembrane region" description="Helical" evidence="5">
    <location>
        <begin position="173"/>
        <end position="193"/>
    </location>
</feature>
<comment type="caution">
    <text evidence="7">The sequence shown here is derived from an EMBL/GenBank/DDBJ whole genome shotgun (WGS) entry which is preliminary data.</text>
</comment>
<feature type="transmembrane region" description="Helical" evidence="5">
    <location>
        <begin position="286"/>
        <end position="305"/>
    </location>
</feature>
<gene>
    <name evidence="7" type="ORF">FHE74_03090</name>
</gene>
<dbReference type="AlphaFoldDB" id="A0A5C4U5A1"/>
<keyword evidence="4 5" id="KW-0472">Membrane</keyword>
<evidence type="ECO:0000313" key="7">
    <source>
        <dbReference type="EMBL" id="TNL99356.1"/>
    </source>
</evidence>
<evidence type="ECO:0000256" key="5">
    <source>
        <dbReference type="SAM" id="Phobius"/>
    </source>
</evidence>
<feature type="transmembrane region" description="Helical" evidence="5">
    <location>
        <begin position="81"/>
        <end position="102"/>
    </location>
</feature>
<comment type="subcellular location">
    <subcellularLocation>
        <location evidence="1">Cell membrane</location>
        <topology evidence="1">Multi-pass membrane protein</topology>
    </subcellularLocation>
</comment>
<feature type="transmembrane region" description="Helical" evidence="5">
    <location>
        <begin position="311"/>
        <end position="330"/>
    </location>
</feature>
<evidence type="ECO:0000256" key="4">
    <source>
        <dbReference type="ARBA" id="ARBA00023136"/>
    </source>
</evidence>
<dbReference type="Proteomes" id="UP000312032">
    <property type="component" value="Unassembled WGS sequence"/>
</dbReference>
<dbReference type="InterPro" id="IPR020846">
    <property type="entry name" value="MFS_dom"/>
</dbReference>
<feature type="transmembrane region" description="Helical" evidence="5">
    <location>
        <begin position="253"/>
        <end position="274"/>
    </location>
</feature>
<dbReference type="Pfam" id="PF07690">
    <property type="entry name" value="MFS_1"/>
    <property type="match status" value="1"/>
</dbReference>
<dbReference type="InterPro" id="IPR011701">
    <property type="entry name" value="MFS"/>
</dbReference>
<dbReference type="PROSITE" id="PS50850">
    <property type="entry name" value="MFS"/>
    <property type="match status" value="1"/>
</dbReference>
<feature type="transmembrane region" description="Helical" evidence="5">
    <location>
        <begin position="351"/>
        <end position="370"/>
    </location>
</feature>
<feature type="transmembrane region" description="Helical" evidence="5">
    <location>
        <begin position="108"/>
        <end position="133"/>
    </location>
</feature>
<evidence type="ECO:0000259" key="6">
    <source>
        <dbReference type="PROSITE" id="PS50850"/>
    </source>
</evidence>
<keyword evidence="2 5" id="KW-0812">Transmembrane</keyword>
<dbReference type="SUPFAM" id="SSF103473">
    <property type="entry name" value="MFS general substrate transporter"/>
    <property type="match status" value="1"/>
</dbReference>
<name>A0A5C4U5A1_9CORY</name>
<proteinExistence type="predicted"/>
<dbReference type="PANTHER" id="PTHR23531">
    <property type="entry name" value="QUINOLENE RESISTANCE PROTEIN NORA"/>
    <property type="match status" value="1"/>
</dbReference>
<feature type="transmembrane region" description="Helical" evidence="5">
    <location>
        <begin position="376"/>
        <end position="398"/>
    </location>
</feature>
<dbReference type="InterPro" id="IPR036259">
    <property type="entry name" value="MFS_trans_sf"/>
</dbReference>
<accession>A0A5C4U5A1</accession>
<dbReference type="OrthoDB" id="5189108at2"/>
<evidence type="ECO:0000256" key="3">
    <source>
        <dbReference type="ARBA" id="ARBA00022989"/>
    </source>
</evidence>
<dbReference type="GO" id="GO:0005886">
    <property type="term" value="C:plasma membrane"/>
    <property type="evidence" value="ECO:0007669"/>
    <property type="project" value="UniProtKB-SubCell"/>
</dbReference>
<evidence type="ECO:0000256" key="2">
    <source>
        <dbReference type="ARBA" id="ARBA00022692"/>
    </source>
</evidence>
<evidence type="ECO:0000256" key="1">
    <source>
        <dbReference type="ARBA" id="ARBA00004651"/>
    </source>
</evidence>
<keyword evidence="8" id="KW-1185">Reference proteome</keyword>
<reference evidence="7 8" key="1">
    <citation type="submission" date="2019-06" db="EMBL/GenBank/DDBJ databases">
        <authorList>
            <person name="Li J."/>
        </authorList>
    </citation>
    <scope>NUCLEOTIDE SEQUENCE [LARGE SCALE GENOMIC DNA]</scope>
    <source>
        <strain evidence="7 8">LMG 28165</strain>
    </source>
</reference>
<dbReference type="InterPro" id="IPR052714">
    <property type="entry name" value="MFS_Exporter"/>
</dbReference>
<sequence length="431" mass="44944">MARTAGTDVTKNDSVWSSPGFTPTMIAVASAFGAWSILLPVLPLAVLDSGGTAALAGATTAVFMAVTVVTQMCTPFLLRKFGYNPVMVVAALMLGVPALGHLLGMDAWIVLLFSALRGIGFGAITVAESALIAELVPVRLLGKATGLLGVFVGLAQMLLLPSGLFLADHFNYETVYVVAAAIALVAGVMCLRIPRIKAASTKDDEAVAGGAPQVSMWKLVLVPALAVTTVSMSFGAVSTFLPAAVREIDPSTGAVIGGFMLSIVGASIMTARYVSGAIADRTGKPGQLMIISEIIALLGMVLMSVTVALHLSVWLLVVAAILFGSGFGAAQNEALLSMFHRLPRSKVSEASAVWNIFYDAGTGLGSIVYGAVVASYFYHGAFAVGAAVIVLGILWTAADAFVGRHRVSEYDNIKTRLRQVRVRARRPRSGE</sequence>
<dbReference type="Gene3D" id="1.20.1250.20">
    <property type="entry name" value="MFS general substrate transporter like domains"/>
    <property type="match status" value="1"/>
</dbReference>
<feature type="transmembrane region" description="Helical" evidence="5">
    <location>
        <begin position="219"/>
        <end position="241"/>
    </location>
</feature>
<organism evidence="7 8">
    <name type="scientific">Corynebacterium tapiri</name>
    <dbReference type="NCBI Taxonomy" id="1448266"/>
    <lineage>
        <taxon>Bacteria</taxon>
        <taxon>Bacillati</taxon>
        <taxon>Actinomycetota</taxon>
        <taxon>Actinomycetes</taxon>
        <taxon>Mycobacteriales</taxon>
        <taxon>Corynebacteriaceae</taxon>
        <taxon>Corynebacterium</taxon>
    </lineage>
</organism>